<organism evidence="1 2">
    <name type="scientific">Glaesserella parasuis</name>
    <name type="common">Haemophilus parasuis</name>
    <dbReference type="NCBI Taxonomy" id="738"/>
    <lineage>
        <taxon>Bacteria</taxon>
        <taxon>Pseudomonadati</taxon>
        <taxon>Pseudomonadota</taxon>
        <taxon>Gammaproteobacteria</taxon>
        <taxon>Pasteurellales</taxon>
        <taxon>Pasteurellaceae</taxon>
        <taxon>Glaesserella</taxon>
    </lineage>
</organism>
<dbReference type="InterPro" id="IPR008711">
    <property type="entry name" value="Recombinase_NinB"/>
</dbReference>
<gene>
    <name evidence="1" type="ORF">QBL01_06940</name>
</gene>
<evidence type="ECO:0000313" key="1">
    <source>
        <dbReference type="EMBL" id="WGE08996.1"/>
    </source>
</evidence>
<accession>A0AAJ6DBR0</accession>
<dbReference type="AlphaFoldDB" id="A0AAJ6DBR0"/>
<dbReference type="RefSeq" id="WP_279378293.1">
    <property type="nucleotide sequence ID" value="NZ_CP121769.1"/>
</dbReference>
<dbReference type="Gene3D" id="1.10.3790.10">
    <property type="entry name" value="NinB"/>
    <property type="match status" value="1"/>
</dbReference>
<dbReference type="Pfam" id="PF05772">
    <property type="entry name" value="NinB"/>
    <property type="match status" value="1"/>
</dbReference>
<evidence type="ECO:0000313" key="2">
    <source>
        <dbReference type="Proteomes" id="UP001222296"/>
    </source>
</evidence>
<proteinExistence type="predicted"/>
<name>A0AAJ6DBR0_GLAPU</name>
<dbReference type="Proteomes" id="UP001222296">
    <property type="component" value="Chromosome"/>
</dbReference>
<reference evidence="1" key="1">
    <citation type="submission" date="2023-04" db="EMBL/GenBank/DDBJ databases">
        <title>Molecular characterization of the Integrative and Conjugative elements harboring multidrug-resistance gene from Glaesserella (Haemophilus) parasuis.</title>
        <authorList>
            <person name="Che Y."/>
            <person name="Zhou L."/>
        </authorList>
    </citation>
    <scope>NUCLEOTIDE SEQUENCE</scope>
    <source>
        <strain evidence="1">Z44</strain>
    </source>
</reference>
<dbReference type="SUPFAM" id="SSF103370">
    <property type="entry name" value="NinB"/>
    <property type="match status" value="1"/>
</dbReference>
<dbReference type="EMBL" id="CP121769">
    <property type="protein sequence ID" value="WGE08996.1"/>
    <property type="molecule type" value="Genomic_DNA"/>
</dbReference>
<sequence length="149" mass="17115">MEQRLVGMEYKQKYFLRTEQIKNNALEFVKALPIDEKKPLVIDVKPITRNLEQNAKFHAMCGDIARQVQFNGEWLPPETWKVILISAHAEATKEGSCLVTGLEGELVNIRESTAQMSVKRMASLIEYATSWGVSNGVHFNDRWNFWGMK</sequence>
<dbReference type="InterPro" id="IPR036619">
    <property type="entry name" value="NinB_sf"/>
</dbReference>
<protein>
    <submittedName>
        <fullName evidence="1">Recombination protein NinB</fullName>
    </submittedName>
</protein>